<evidence type="ECO:0000313" key="2">
    <source>
        <dbReference type="EMBL" id="KAJ8394039.1"/>
    </source>
</evidence>
<organism evidence="2 3">
    <name type="scientific">Aldrovandia affinis</name>
    <dbReference type="NCBI Taxonomy" id="143900"/>
    <lineage>
        <taxon>Eukaryota</taxon>
        <taxon>Metazoa</taxon>
        <taxon>Chordata</taxon>
        <taxon>Craniata</taxon>
        <taxon>Vertebrata</taxon>
        <taxon>Euteleostomi</taxon>
        <taxon>Actinopterygii</taxon>
        <taxon>Neopterygii</taxon>
        <taxon>Teleostei</taxon>
        <taxon>Notacanthiformes</taxon>
        <taxon>Halosauridae</taxon>
        <taxon>Aldrovandia</taxon>
    </lineage>
</organism>
<keyword evidence="1" id="KW-0472">Membrane</keyword>
<keyword evidence="1" id="KW-0812">Transmembrane</keyword>
<protein>
    <submittedName>
        <fullName evidence="2">Uncharacterized protein</fullName>
    </submittedName>
</protein>
<sequence length="72" mass="7405">MENPPTCPLLKPDLPQILHWCSMFGVGLPLVWANAAGFLALVCGGEGAAGKQVNCSTRGIRGASTPDPARGS</sequence>
<reference evidence="2" key="1">
    <citation type="journal article" date="2023" name="Science">
        <title>Genome structures resolve the early diversification of teleost fishes.</title>
        <authorList>
            <person name="Parey E."/>
            <person name="Louis A."/>
            <person name="Montfort J."/>
            <person name="Bouchez O."/>
            <person name="Roques C."/>
            <person name="Iampietro C."/>
            <person name="Lluch J."/>
            <person name="Castinel A."/>
            <person name="Donnadieu C."/>
            <person name="Desvignes T."/>
            <person name="Floi Bucao C."/>
            <person name="Jouanno E."/>
            <person name="Wen M."/>
            <person name="Mejri S."/>
            <person name="Dirks R."/>
            <person name="Jansen H."/>
            <person name="Henkel C."/>
            <person name="Chen W.J."/>
            <person name="Zahm M."/>
            <person name="Cabau C."/>
            <person name="Klopp C."/>
            <person name="Thompson A.W."/>
            <person name="Robinson-Rechavi M."/>
            <person name="Braasch I."/>
            <person name="Lecointre G."/>
            <person name="Bobe J."/>
            <person name="Postlethwait J.H."/>
            <person name="Berthelot C."/>
            <person name="Roest Crollius H."/>
            <person name="Guiguen Y."/>
        </authorList>
    </citation>
    <scope>NUCLEOTIDE SEQUENCE</scope>
    <source>
        <strain evidence="2">NC1722</strain>
    </source>
</reference>
<gene>
    <name evidence="2" type="ORF">AAFF_G00053830</name>
</gene>
<keyword evidence="3" id="KW-1185">Reference proteome</keyword>
<accession>A0AAD7S137</accession>
<evidence type="ECO:0000256" key="1">
    <source>
        <dbReference type="SAM" id="Phobius"/>
    </source>
</evidence>
<keyword evidence="1" id="KW-1133">Transmembrane helix</keyword>
<dbReference type="EMBL" id="JAINUG010000130">
    <property type="protein sequence ID" value="KAJ8394039.1"/>
    <property type="molecule type" value="Genomic_DNA"/>
</dbReference>
<proteinExistence type="predicted"/>
<dbReference type="AlphaFoldDB" id="A0AAD7S137"/>
<comment type="caution">
    <text evidence="2">The sequence shown here is derived from an EMBL/GenBank/DDBJ whole genome shotgun (WGS) entry which is preliminary data.</text>
</comment>
<name>A0AAD7S137_9TELE</name>
<evidence type="ECO:0000313" key="3">
    <source>
        <dbReference type="Proteomes" id="UP001221898"/>
    </source>
</evidence>
<feature type="transmembrane region" description="Helical" evidence="1">
    <location>
        <begin position="17"/>
        <end position="42"/>
    </location>
</feature>
<dbReference type="Proteomes" id="UP001221898">
    <property type="component" value="Unassembled WGS sequence"/>
</dbReference>